<proteinExistence type="inferred from homology"/>
<dbReference type="GO" id="GO:0043386">
    <property type="term" value="P:mycotoxin biosynthetic process"/>
    <property type="evidence" value="ECO:0007669"/>
    <property type="project" value="InterPro"/>
</dbReference>
<comment type="caution">
    <text evidence="2">The sequence shown here is derived from an EMBL/GenBank/DDBJ whole genome shotgun (WGS) entry which is preliminary data.</text>
</comment>
<evidence type="ECO:0000313" key="2">
    <source>
        <dbReference type="EMBL" id="KAH7082307.1"/>
    </source>
</evidence>
<sequence>MKLLARQNCGQKMRKSIASQISIIGTLGSVFGQTSLSSAATILSTYNGGKSEYSGLPRNVSKELRYHSPYWSQDEATASKLWNQLEIHTGFVALHKSWTDKKSLPRGDSFPWDDSRTIYVLNVFHILHCLQMLRISIVESHHNQPQTMSYKHLQHCLNDLREDAMCNADDTPRYTHTWPDRVTGADGQLRQCRNFEALSTWARSNTACFSFSHRDDPSWNKTARFRHCPPDSPYLPAIRKTYGFGDDWLPSLEISPSWSHSTES</sequence>
<protein>
    <submittedName>
        <fullName evidence="2">Uncharacterized protein</fullName>
    </submittedName>
</protein>
<accession>A0A8K0R1L2</accession>
<dbReference type="Pfam" id="PF11807">
    <property type="entry name" value="UstYa"/>
    <property type="match status" value="1"/>
</dbReference>
<evidence type="ECO:0000256" key="1">
    <source>
        <dbReference type="ARBA" id="ARBA00035112"/>
    </source>
</evidence>
<gene>
    <name evidence="2" type="ORF">FB567DRAFT_581693</name>
</gene>
<name>A0A8K0R1L2_9PLEO</name>
<dbReference type="PANTHER" id="PTHR33365">
    <property type="entry name" value="YALI0B05434P"/>
    <property type="match status" value="1"/>
</dbReference>
<dbReference type="Proteomes" id="UP000813461">
    <property type="component" value="Unassembled WGS sequence"/>
</dbReference>
<organism evidence="2 3">
    <name type="scientific">Paraphoma chrysanthemicola</name>
    <dbReference type="NCBI Taxonomy" id="798071"/>
    <lineage>
        <taxon>Eukaryota</taxon>
        <taxon>Fungi</taxon>
        <taxon>Dikarya</taxon>
        <taxon>Ascomycota</taxon>
        <taxon>Pezizomycotina</taxon>
        <taxon>Dothideomycetes</taxon>
        <taxon>Pleosporomycetidae</taxon>
        <taxon>Pleosporales</taxon>
        <taxon>Pleosporineae</taxon>
        <taxon>Phaeosphaeriaceae</taxon>
        <taxon>Paraphoma</taxon>
    </lineage>
</organism>
<dbReference type="OrthoDB" id="3687641at2759"/>
<evidence type="ECO:0000313" key="3">
    <source>
        <dbReference type="Proteomes" id="UP000813461"/>
    </source>
</evidence>
<comment type="similarity">
    <text evidence="1">Belongs to the ustYa family.</text>
</comment>
<keyword evidence="3" id="KW-1185">Reference proteome</keyword>
<reference evidence="2" key="1">
    <citation type="journal article" date="2021" name="Nat. Commun.">
        <title>Genetic determinants of endophytism in the Arabidopsis root mycobiome.</title>
        <authorList>
            <person name="Mesny F."/>
            <person name="Miyauchi S."/>
            <person name="Thiergart T."/>
            <person name="Pickel B."/>
            <person name="Atanasova L."/>
            <person name="Karlsson M."/>
            <person name="Huettel B."/>
            <person name="Barry K.W."/>
            <person name="Haridas S."/>
            <person name="Chen C."/>
            <person name="Bauer D."/>
            <person name="Andreopoulos W."/>
            <person name="Pangilinan J."/>
            <person name="LaButti K."/>
            <person name="Riley R."/>
            <person name="Lipzen A."/>
            <person name="Clum A."/>
            <person name="Drula E."/>
            <person name="Henrissat B."/>
            <person name="Kohler A."/>
            <person name="Grigoriev I.V."/>
            <person name="Martin F.M."/>
            <person name="Hacquard S."/>
        </authorList>
    </citation>
    <scope>NUCLEOTIDE SEQUENCE</scope>
    <source>
        <strain evidence="2">MPI-SDFR-AT-0120</strain>
    </source>
</reference>
<dbReference type="EMBL" id="JAGMVJ010000014">
    <property type="protein sequence ID" value="KAH7082307.1"/>
    <property type="molecule type" value="Genomic_DNA"/>
</dbReference>
<dbReference type="AlphaFoldDB" id="A0A8K0R1L2"/>
<dbReference type="InterPro" id="IPR021765">
    <property type="entry name" value="UstYa-like"/>
</dbReference>
<dbReference type="PANTHER" id="PTHR33365:SF6">
    <property type="entry name" value="OXIDASE USTYA"/>
    <property type="match status" value="1"/>
</dbReference>